<organism evidence="2 3">
    <name type="scientific">Trichogramma brassicae</name>
    <dbReference type="NCBI Taxonomy" id="86971"/>
    <lineage>
        <taxon>Eukaryota</taxon>
        <taxon>Metazoa</taxon>
        <taxon>Ecdysozoa</taxon>
        <taxon>Arthropoda</taxon>
        <taxon>Hexapoda</taxon>
        <taxon>Insecta</taxon>
        <taxon>Pterygota</taxon>
        <taxon>Neoptera</taxon>
        <taxon>Endopterygota</taxon>
        <taxon>Hymenoptera</taxon>
        <taxon>Apocrita</taxon>
        <taxon>Proctotrupomorpha</taxon>
        <taxon>Chalcidoidea</taxon>
        <taxon>Trichogrammatidae</taxon>
        <taxon>Trichogramma</taxon>
    </lineage>
</organism>
<feature type="compositionally biased region" description="Low complexity" evidence="1">
    <location>
        <begin position="180"/>
        <end position="225"/>
    </location>
</feature>
<evidence type="ECO:0000313" key="2">
    <source>
        <dbReference type="EMBL" id="CAB0041222.1"/>
    </source>
</evidence>
<feature type="compositionally biased region" description="Basic residues" evidence="1">
    <location>
        <begin position="312"/>
        <end position="323"/>
    </location>
</feature>
<gene>
    <name evidence="2" type="ORF">TBRA_LOCUS12898</name>
</gene>
<keyword evidence="3" id="KW-1185">Reference proteome</keyword>
<evidence type="ECO:0000313" key="3">
    <source>
        <dbReference type="Proteomes" id="UP000479190"/>
    </source>
</evidence>
<name>A0A6H5IZ88_9HYME</name>
<protein>
    <submittedName>
        <fullName evidence="2">Uncharacterized protein</fullName>
    </submittedName>
</protein>
<feature type="compositionally biased region" description="Polar residues" evidence="1">
    <location>
        <begin position="243"/>
        <end position="262"/>
    </location>
</feature>
<dbReference type="Proteomes" id="UP000479190">
    <property type="component" value="Unassembled WGS sequence"/>
</dbReference>
<feature type="region of interest" description="Disordered" evidence="1">
    <location>
        <begin position="41"/>
        <end position="70"/>
    </location>
</feature>
<reference evidence="2 3" key="1">
    <citation type="submission" date="2020-02" db="EMBL/GenBank/DDBJ databases">
        <authorList>
            <person name="Ferguson B K."/>
        </authorList>
    </citation>
    <scope>NUCLEOTIDE SEQUENCE [LARGE SCALE GENOMIC DNA]</scope>
</reference>
<dbReference type="EMBL" id="CADCXV010001099">
    <property type="protein sequence ID" value="CAB0041222.1"/>
    <property type="molecule type" value="Genomic_DNA"/>
</dbReference>
<dbReference type="AlphaFoldDB" id="A0A6H5IZ88"/>
<feature type="region of interest" description="Disordered" evidence="1">
    <location>
        <begin position="180"/>
        <end position="266"/>
    </location>
</feature>
<sequence>MTEKKKKKNLHAVYLICAGVTKKKTPSVGSTATTLVLHGERHDTVSERSGSLVQASTGRKRKARDDVGQDPVRRETHELICQWVEDVNRAAKFRRCSDSRKPLAARENTHPMVCAVRPRCVQNPSSPTPSIVPVRPPSTIDLVSLEDDDEPIIVCEVFHARRPTTPRHIRHASVIIIEPAASPPGSSVTSPSLSLESRPPSPLRFSPTPSPSYSPISSASENYSSDENGSASRVRHSPRPVPSVQSASESHSWSGSDDTPQVVNPAWVPNEPVSDDEEIDHEVALIWGQRAFQAAADEGYFSARSMNTQTRVSHKRLSAHRTGRRESPPDLAPHLFLHDRMLGPQKKEIERGFSPRFFAAYPKFARMRCRRCIERRSSGWRGQSPTGIKGACFAE</sequence>
<accession>A0A6H5IZ88</accession>
<evidence type="ECO:0000256" key="1">
    <source>
        <dbReference type="SAM" id="MobiDB-lite"/>
    </source>
</evidence>
<feature type="region of interest" description="Disordered" evidence="1">
    <location>
        <begin position="311"/>
        <end position="331"/>
    </location>
</feature>
<feature type="compositionally biased region" description="Polar residues" evidence="1">
    <location>
        <begin position="47"/>
        <end position="57"/>
    </location>
</feature>
<proteinExistence type="predicted"/>